<feature type="compositionally biased region" description="Basic and acidic residues" evidence="8">
    <location>
        <begin position="1375"/>
        <end position="1390"/>
    </location>
</feature>
<dbReference type="PANTHER" id="PTHR24388:SF90">
    <property type="entry name" value="C2H2-TYPE DOMAIN-CONTAINING PROTEIN"/>
    <property type="match status" value="1"/>
</dbReference>
<feature type="compositionally biased region" description="Polar residues" evidence="8">
    <location>
        <begin position="1362"/>
        <end position="1374"/>
    </location>
</feature>
<keyword evidence="5" id="KW-0539">Nucleus</keyword>
<dbReference type="InterPro" id="IPR050527">
    <property type="entry name" value="Snail/Krueppel_Znf"/>
</dbReference>
<name>A0AAW2HGN5_9NEOP</name>
<evidence type="ECO:0000256" key="8">
    <source>
        <dbReference type="SAM" id="MobiDB-lite"/>
    </source>
</evidence>
<protein>
    <recommendedName>
        <fullName evidence="9">C2H2-type domain-containing protein</fullName>
    </recommendedName>
</protein>
<evidence type="ECO:0000256" key="4">
    <source>
        <dbReference type="ARBA" id="ARBA00022833"/>
    </source>
</evidence>
<dbReference type="InterPro" id="IPR057618">
    <property type="entry name" value="Znf_POGZ/Z280C-D-like"/>
</dbReference>
<feature type="region of interest" description="Disordered" evidence="8">
    <location>
        <begin position="141"/>
        <end position="208"/>
    </location>
</feature>
<proteinExistence type="inferred from homology"/>
<evidence type="ECO:0000256" key="5">
    <source>
        <dbReference type="ARBA" id="ARBA00023242"/>
    </source>
</evidence>
<reference evidence="10" key="1">
    <citation type="journal article" date="2024" name="Gigascience">
        <title>Chromosome-level genome of the poultry shaft louse Menopon gallinae provides insight into the host-switching and adaptive evolution of parasitic lice.</title>
        <authorList>
            <person name="Xu Y."/>
            <person name="Ma L."/>
            <person name="Liu S."/>
            <person name="Liang Y."/>
            <person name="Liu Q."/>
            <person name="He Z."/>
            <person name="Tian L."/>
            <person name="Duan Y."/>
            <person name="Cai W."/>
            <person name="Li H."/>
            <person name="Song F."/>
        </authorList>
    </citation>
    <scope>NUCLEOTIDE SEQUENCE</scope>
    <source>
        <strain evidence="10">Cailab_2023a</strain>
    </source>
</reference>
<evidence type="ECO:0000313" key="10">
    <source>
        <dbReference type="EMBL" id="KAL0268996.1"/>
    </source>
</evidence>
<evidence type="ECO:0000259" key="9">
    <source>
        <dbReference type="PROSITE" id="PS50157"/>
    </source>
</evidence>
<sequence>MSRHRSGLKKAPPEIGLHMECIEEELEPCQVVHYNKAETEYNEIQNKLDNYLTKMKAEVIEKGENCVVLQLNVSTSNNIGNSTQVSPASTGKVTRQSVQSTQNYQQVVGQGILTRSSSNNTANAYLVMDPRLGLVVGQVPQNSVNSENTSPTKHSTGTRTRSTPGSVMVTTRARSGVKKGNNSESEVLSSGPGRTREKGKGQQVQQPVPPATIQQVYTAGKGTTTPTSYRIKVNVKPLPPQGKPCESNALGGLMAGSKNPWKPNSEDGGNKANAADSKEVTFNKMSGKTFPSLVVAARPHLRLKYIPQATITQERTALDAKVKGVLMYIPSTFTEWLIQEGLIRNEQYCQIHVNHDLTPVKFKLGIYRDVSKFPYSGGYIWIPPCCTSHVVSVFSGSIFEGAPHPPTTILKLIYHWACQTNVQNVVQWVKVDNLYVKNFFTNMRAVCTQALHQKHQKIGGPRSKIEVGMISLGTTSQDGNMRQVKVEVLGVMDAENKLIRLRALEPLSEEKNFKRRFVKILEPLEEWVHKESTIFTDFTIDKGTLINMGFRTVYQVSANDRSSKYSNQNVMEYLRRIVPRMFQNTLSLLSRQIIQQFLDELVWREMWGAIPSQAFDMIISHIAEQTKLDASESLLCRLNKVASNPFKNWNYSVWKPAPITTGNTKPCQMTADIDSIPLFNRLATVEDGDAGSSAFKSIRTRKRAMDQSVESPTVSPAPAKKTPKFAGKDKIKKEEKPKFLETTFKKETPEKDKAMITEEIVAFINNKTAQIPLDSYYYGTKDGDVELISSEYKGLFRVRCSVCNTRFDDNIDLMKHMILHAQLEPPLAVAINFAQQCDHCFLGFQTAIELKEHMDQVHPSSQNATGSVTECRICEESFTNRVELIFHMHRSHVQLELPYECGVCHYRTSIFKMIVDHFVQVHKGGEHVLCPFCLKVVAFAYKGKYIPNNVRFYENHLEKHSRTALTRKCHRCKLSFIHKGIFDQHIEADHFSFKEESGVKAFENSPNTIMMPEPGVLIKPATAPKSLKMYRARPLFSCNRFKALEIHGIDDDMACIECEGSLEKPEHFTGYLTCLKCRYATCCEKAMAEHTTIFHESPTLQFSIGKPTVLQNAMFCACGYSCYSGNKLAKHIVLCERKCAYSSEEAANAAAAALAMIDESPPTPQQQGESQNMLNMLGLMRKSPEAGSICADVRREEYLDDAPSVECSQGSQDKQEEHDSEGEEASKTEDEIKVEAGLATEVEKGSDVTVKDDSHQRDQMDDIKSEDGEDDKGRTEDASNADVSAEDTLDSGDDNVSNVREVPSLLELCGDGEQSVSEEKPDHETDMEIDDTGLESNENQEGVEIMDVDVSENIEKKEEVKSGNSEGEYTQNKTIECEKEKEKSNDRGDS</sequence>
<dbReference type="EMBL" id="JARGDH010000005">
    <property type="protein sequence ID" value="KAL0268996.1"/>
    <property type="molecule type" value="Genomic_DNA"/>
</dbReference>
<evidence type="ECO:0000256" key="2">
    <source>
        <dbReference type="ARBA" id="ARBA00022737"/>
    </source>
</evidence>
<keyword evidence="3 7" id="KW-0863">Zinc-finger</keyword>
<dbReference type="PROSITE" id="PS50157">
    <property type="entry name" value="ZINC_FINGER_C2H2_2"/>
    <property type="match status" value="2"/>
</dbReference>
<gene>
    <name evidence="10" type="ORF">PYX00_010750</name>
</gene>
<keyword evidence="2" id="KW-0677">Repeat</keyword>
<evidence type="ECO:0000256" key="3">
    <source>
        <dbReference type="ARBA" id="ARBA00022771"/>
    </source>
</evidence>
<dbReference type="InterPro" id="IPR013087">
    <property type="entry name" value="Znf_C2H2_type"/>
</dbReference>
<dbReference type="Pfam" id="PF25429">
    <property type="entry name" value="zf-POGZ"/>
    <property type="match status" value="1"/>
</dbReference>
<feature type="compositionally biased region" description="Polar residues" evidence="8">
    <location>
        <begin position="141"/>
        <end position="154"/>
    </location>
</feature>
<keyword evidence="1" id="KW-0479">Metal-binding</keyword>
<dbReference type="GO" id="GO:0000978">
    <property type="term" value="F:RNA polymerase II cis-regulatory region sequence-specific DNA binding"/>
    <property type="evidence" value="ECO:0007669"/>
    <property type="project" value="TreeGrafter"/>
</dbReference>
<feature type="compositionally biased region" description="Low complexity" evidence="8">
    <location>
        <begin position="155"/>
        <end position="166"/>
    </location>
</feature>
<dbReference type="EMBL" id="JARGDH010000005">
    <property type="protein sequence ID" value="KAL0268997.1"/>
    <property type="molecule type" value="Genomic_DNA"/>
</dbReference>
<feature type="region of interest" description="Disordered" evidence="8">
    <location>
        <begin position="1201"/>
        <end position="1390"/>
    </location>
</feature>
<dbReference type="SMART" id="SM00355">
    <property type="entry name" value="ZnF_C2H2"/>
    <property type="match status" value="6"/>
</dbReference>
<feature type="domain" description="C2H2-type" evidence="9">
    <location>
        <begin position="798"/>
        <end position="825"/>
    </location>
</feature>
<feature type="domain" description="C2H2-type" evidence="9">
    <location>
        <begin position="869"/>
        <end position="892"/>
    </location>
</feature>
<dbReference type="GO" id="GO:0000981">
    <property type="term" value="F:DNA-binding transcription factor activity, RNA polymerase II-specific"/>
    <property type="evidence" value="ECO:0007669"/>
    <property type="project" value="TreeGrafter"/>
</dbReference>
<dbReference type="Gene3D" id="3.30.160.60">
    <property type="entry name" value="Classic Zinc Finger"/>
    <property type="match status" value="2"/>
</dbReference>
<feature type="compositionally biased region" description="Basic and acidic residues" evidence="8">
    <location>
        <begin position="1241"/>
        <end position="1277"/>
    </location>
</feature>
<feature type="region of interest" description="Disordered" evidence="8">
    <location>
        <begin position="701"/>
        <end position="728"/>
    </location>
</feature>
<evidence type="ECO:0000256" key="7">
    <source>
        <dbReference type="PROSITE-ProRule" id="PRU00042"/>
    </source>
</evidence>
<feature type="compositionally biased region" description="Basic and acidic residues" evidence="8">
    <location>
        <begin position="1317"/>
        <end position="1326"/>
    </location>
</feature>
<comment type="similarity">
    <text evidence="6">Belongs to the snail C2H2-type zinc-finger protein family.</text>
</comment>
<organism evidence="10">
    <name type="scientific">Menopon gallinae</name>
    <name type="common">poultry shaft louse</name>
    <dbReference type="NCBI Taxonomy" id="328185"/>
    <lineage>
        <taxon>Eukaryota</taxon>
        <taxon>Metazoa</taxon>
        <taxon>Ecdysozoa</taxon>
        <taxon>Arthropoda</taxon>
        <taxon>Hexapoda</taxon>
        <taxon>Insecta</taxon>
        <taxon>Pterygota</taxon>
        <taxon>Neoptera</taxon>
        <taxon>Paraneoptera</taxon>
        <taxon>Psocodea</taxon>
        <taxon>Troctomorpha</taxon>
        <taxon>Phthiraptera</taxon>
        <taxon>Amblycera</taxon>
        <taxon>Menoponidae</taxon>
        <taxon>Menopon</taxon>
    </lineage>
</organism>
<keyword evidence="4" id="KW-0862">Zinc</keyword>
<evidence type="ECO:0000256" key="6">
    <source>
        <dbReference type="ARBA" id="ARBA00037948"/>
    </source>
</evidence>
<dbReference type="PROSITE" id="PS00028">
    <property type="entry name" value="ZINC_FINGER_C2H2_1"/>
    <property type="match status" value="4"/>
</dbReference>
<accession>A0AAW2HGN5</accession>
<evidence type="ECO:0000256" key="1">
    <source>
        <dbReference type="ARBA" id="ARBA00022723"/>
    </source>
</evidence>
<feature type="compositionally biased region" description="Acidic residues" evidence="8">
    <location>
        <begin position="1284"/>
        <end position="1293"/>
    </location>
</feature>
<dbReference type="PANTHER" id="PTHR24388">
    <property type="entry name" value="ZINC FINGER PROTEIN"/>
    <property type="match status" value="1"/>
</dbReference>
<feature type="compositionally biased region" description="Basic and acidic residues" evidence="8">
    <location>
        <begin position="1224"/>
        <end position="1234"/>
    </location>
</feature>
<comment type="caution">
    <text evidence="10">The sequence shown here is derived from an EMBL/GenBank/DDBJ whole genome shotgun (WGS) entry which is preliminary data.</text>
</comment>
<dbReference type="GO" id="GO:0008270">
    <property type="term" value="F:zinc ion binding"/>
    <property type="evidence" value="ECO:0007669"/>
    <property type="project" value="UniProtKB-KW"/>
</dbReference>